<sequence>MSNQNINQYLLKVQVFATSRIDERSGVSQKTGKDWFIRTQEAYIDLGGQFPVMVKIPLQKDQIPYGPGNYYVQSG</sequence>
<accession>I2ND49</accession>
<organism evidence="4 5">
    <name type="scientific">Haemophilus paraphrohaemolyticus HK411</name>
    <dbReference type="NCBI Taxonomy" id="1095743"/>
    <lineage>
        <taxon>Bacteria</taxon>
        <taxon>Pseudomonadati</taxon>
        <taxon>Pseudomonadota</taxon>
        <taxon>Gammaproteobacteria</taxon>
        <taxon>Pasteurellales</taxon>
        <taxon>Pasteurellaceae</taxon>
        <taxon>Haemophilus</taxon>
    </lineage>
</organism>
<reference evidence="4 5" key="1">
    <citation type="submission" date="2012-04" db="EMBL/GenBank/DDBJ databases">
        <authorList>
            <person name="Harkins D.M."/>
            <person name="Madupu R."/>
            <person name="Durkin A.S."/>
            <person name="Torralba M."/>
            <person name="Methe B."/>
            <person name="Sutton G.G."/>
            <person name="Nelson K.E."/>
        </authorList>
    </citation>
    <scope>NUCLEOTIDE SEQUENCE [LARGE SCALE GENOMIC DNA]</scope>
    <source>
        <strain evidence="4 5">HK411</strain>
    </source>
</reference>
<dbReference type="EMBL" id="AJMU01000074">
    <property type="protein sequence ID" value="EIG23760.1"/>
    <property type="molecule type" value="Genomic_DNA"/>
</dbReference>
<protein>
    <recommendedName>
        <fullName evidence="3">Single-stranded DNA-binding protein</fullName>
    </recommendedName>
</protein>
<evidence type="ECO:0000256" key="1">
    <source>
        <dbReference type="ARBA" id="ARBA00022705"/>
    </source>
</evidence>
<proteinExistence type="predicted"/>
<evidence type="ECO:0000256" key="2">
    <source>
        <dbReference type="ARBA" id="ARBA00023125"/>
    </source>
</evidence>
<dbReference type="InterPro" id="IPR012340">
    <property type="entry name" value="NA-bd_OB-fold"/>
</dbReference>
<evidence type="ECO:0000313" key="5">
    <source>
        <dbReference type="Proteomes" id="UP000003345"/>
    </source>
</evidence>
<dbReference type="PATRIC" id="fig|1095743.3.peg.1798"/>
<dbReference type="SUPFAM" id="SSF50249">
    <property type="entry name" value="Nucleic acid-binding proteins"/>
    <property type="match status" value="1"/>
</dbReference>
<dbReference type="InterPro" id="IPR003512">
    <property type="entry name" value="Phage_M13_G5P_DNA-bd"/>
</dbReference>
<name>I2ND49_9PAST</name>
<dbReference type="GO" id="GO:0006260">
    <property type="term" value="P:DNA replication"/>
    <property type="evidence" value="ECO:0007669"/>
    <property type="project" value="UniProtKB-KW"/>
</dbReference>
<dbReference type="RefSeq" id="WP_005709874.1">
    <property type="nucleotide sequence ID" value="NZ_AJMU01000074.1"/>
</dbReference>
<gene>
    <name evidence="4" type="ORF">HMPREF1054_0652</name>
</gene>
<keyword evidence="1" id="KW-0235">DNA replication</keyword>
<dbReference type="Proteomes" id="UP000003345">
    <property type="component" value="Unassembled WGS sequence"/>
</dbReference>
<dbReference type="AlphaFoldDB" id="I2ND49"/>
<dbReference type="GO" id="GO:0003697">
    <property type="term" value="F:single-stranded DNA binding"/>
    <property type="evidence" value="ECO:0007669"/>
    <property type="project" value="InterPro"/>
</dbReference>
<keyword evidence="2" id="KW-0238">DNA-binding</keyword>
<evidence type="ECO:0000256" key="3">
    <source>
        <dbReference type="ARBA" id="ARBA00030596"/>
    </source>
</evidence>
<dbReference type="Pfam" id="PF02303">
    <property type="entry name" value="Phage_DNA_bind"/>
    <property type="match status" value="1"/>
</dbReference>
<comment type="caution">
    <text evidence="4">The sequence shown here is derived from an EMBL/GenBank/DDBJ whole genome shotgun (WGS) entry which is preliminary data.</text>
</comment>
<evidence type="ECO:0000313" key="4">
    <source>
        <dbReference type="EMBL" id="EIG23760.1"/>
    </source>
</evidence>
<dbReference type="Gene3D" id="2.40.50.140">
    <property type="entry name" value="Nucleic acid-binding proteins"/>
    <property type="match status" value="1"/>
</dbReference>